<dbReference type="SUPFAM" id="SSF46774">
    <property type="entry name" value="ARID-like"/>
    <property type="match status" value="1"/>
</dbReference>
<evidence type="ECO:0000259" key="1">
    <source>
        <dbReference type="PROSITE" id="PS51011"/>
    </source>
</evidence>
<evidence type="ECO:0000313" key="2">
    <source>
        <dbReference type="EMBL" id="CRZ01719.1"/>
    </source>
</evidence>
<dbReference type="PANTHER" id="PTHR46691:SF1">
    <property type="entry name" value="AT-RICH INTERACTIVE DOMAIN-CONTAINING PROTEIN 2"/>
    <property type="match status" value="1"/>
</dbReference>
<dbReference type="Pfam" id="PF01388">
    <property type="entry name" value="ARID"/>
    <property type="match status" value="1"/>
</dbReference>
<dbReference type="EMBL" id="HACM01001277">
    <property type="protein sequence ID" value="CRZ01719.1"/>
    <property type="molecule type" value="Transcribed_RNA"/>
</dbReference>
<dbReference type="PANTHER" id="PTHR46691">
    <property type="entry name" value="HIGH MOBILITY GROUP B PROTEIN 9"/>
    <property type="match status" value="1"/>
</dbReference>
<reference evidence="2" key="1">
    <citation type="submission" date="2015-04" db="EMBL/GenBank/DDBJ databases">
        <title>The genome sequence of the plant pathogenic Rhizarian Plasmodiophora brassicae reveals insights in its biotrophic life cycle and the origin of chitin synthesis.</title>
        <authorList>
            <person name="Schwelm A."/>
            <person name="Fogelqvist J."/>
            <person name="Knaust A."/>
            <person name="Julke S."/>
            <person name="Lilja T."/>
            <person name="Dhandapani V."/>
            <person name="Bonilla-Rosso G."/>
            <person name="Karlsson M."/>
            <person name="Shevchenko A."/>
            <person name="Choi S.R."/>
            <person name="Kim H.G."/>
            <person name="Park J.Y."/>
            <person name="Lim Y.P."/>
            <person name="Ludwig-Muller J."/>
            <person name="Dixelius C."/>
        </authorList>
    </citation>
    <scope>NUCLEOTIDE SEQUENCE</scope>
    <source>
        <tissue evidence="2">Potato root galls</tissue>
    </source>
</reference>
<feature type="non-terminal residue" evidence="2">
    <location>
        <position position="1"/>
    </location>
</feature>
<proteinExistence type="predicted"/>
<accession>A0A0H5R1N3</accession>
<organism evidence="2">
    <name type="scientific">Spongospora subterranea</name>
    <dbReference type="NCBI Taxonomy" id="70186"/>
    <lineage>
        <taxon>Eukaryota</taxon>
        <taxon>Sar</taxon>
        <taxon>Rhizaria</taxon>
        <taxon>Endomyxa</taxon>
        <taxon>Phytomyxea</taxon>
        <taxon>Plasmodiophorida</taxon>
        <taxon>Plasmodiophoridae</taxon>
        <taxon>Spongospora</taxon>
    </lineage>
</organism>
<dbReference type="AlphaFoldDB" id="A0A0H5R1N3"/>
<dbReference type="PROSITE" id="PS51011">
    <property type="entry name" value="ARID"/>
    <property type="match status" value="1"/>
</dbReference>
<sequence length="244" mass="27283">GKDLDLFHLYREVTQRGGFDTVVAIEGTWARIFRTLPNYSPTVTDASYRLKRYYQEFLQSFEQRMFFRKDMRDITVQKFASRRSKKSRPSDVVGAESSPVSAYLRAPSSSENIMPLKLQPAPKPNNHGPLCVACKRNSQQLLPCETSSTGSLRICSSNTQMAGDYFLLCRQCLSAFMQSRSHANQPLLSSPHVNQSGSVYSQGSFSPLSNYPPAAIVNTVNKLKSCGVSKLYQSLPVHYPSPLP</sequence>
<dbReference type="InterPro" id="IPR001606">
    <property type="entry name" value="ARID_dom"/>
</dbReference>
<feature type="domain" description="ARID" evidence="1">
    <location>
        <begin position="1"/>
        <end position="66"/>
    </location>
</feature>
<dbReference type="GO" id="GO:0003677">
    <property type="term" value="F:DNA binding"/>
    <property type="evidence" value="ECO:0007669"/>
    <property type="project" value="InterPro"/>
</dbReference>
<dbReference type="InterPro" id="IPR036431">
    <property type="entry name" value="ARID_dom_sf"/>
</dbReference>
<name>A0A0H5R1N3_9EUKA</name>
<dbReference type="CDD" id="cd16100">
    <property type="entry name" value="ARID"/>
    <property type="match status" value="1"/>
</dbReference>
<protein>
    <recommendedName>
        <fullName evidence="1">ARID domain-containing protein</fullName>
    </recommendedName>
</protein>
<dbReference type="Gene3D" id="1.10.150.60">
    <property type="entry name" value="ARID DNA-binding domain"/>
    <property type="match status" value="1"/>
</dbReference>
<dbReference type="SMART" id="SM00501">
    <property type="entry name" value="BRIGHT"/>
    <property type="match status" value="1"/>
</dbReference>